<dbReference type="AlphaFoldDB" id="A0ABD5XD66"/>
<sequence length="288" mass="32125">MSEGEQKLVDTSGDYLYAIKSGEPLADASWRSCRIVLTDKRLVLSTNSNKQAIPHSKIRLLKDETTLPETYQDGRATPLRIGSNVILVDAQQVDSFEIEFCRAALHDEVILTKHPAKVGGVVQDDASWSKAKFRLNGDRISLRLPENQTLSFPIEDVGTIETAQQHVMGEERTIVEAEHTDEDDRSVETHLSGTDRHTEALDSLLTTTIEQREDEYELSEVESQVLMALYSGVSPFEIADFVGIPVDEVEEVYQTLLEAGAVDKIRTRTEVSLNAHGRNLASEAMNER</sequence>
<comment type="caution">
    <text evidence="2">The sequence shown here is derived from an EMBL/GenBank/DDBJ whole genome shotgun (WGS) entry which is preliminary data.</text>
</comment>
<dbReference type="PANTHER" id="PTHR42201">
    <property type="entry name" value="TAXIS PROTEIN"/>
    <property type="match status" value="1"/>
</dbReference>
<evidence type="ECO:0000256" key="1">
    <source>
        <dbReference type="PIRNR" id="PIRNR026802"/>
    </source>
</evidence>
<dbReference type="Pfam" id="PF04283">
    <property type="entry name" value="CheF-arch"/>
    <property type="match status" value="1"/>
</dbReference>
<proteinExistence type="predicted"/>
<dbReference type="GO" id="GO:0006935">
    <property type="term" value="P:chemotaxis"/>
    <property type="evidence" value="ECO:0007669"/>
    <property type="project" value="UniProtKB-UniRule"/>
</dbReference>
<protein>
    <recommendedName>
        <fullName evidence="1">Taxis protein CheF</fullName>
    </recommendedName>
</protein>
<gene>
    <name evidence="2" type="ORF">ACFQJ7_13180</name>
</gene>
<evidence type="ECO:0000313" key="2">
    <source>
        <dbReference type="EMBL" id="MFC7126963.1"/>
    </source>
</evidence>
<dbReference type="RefSeq" id="WP_267637194.1">
    <property type="nucleotide sequence ID" value="NZ_JAODIY010000009.1"/>
</dbReference>
<reference evidence="2 3" key="1">
    <citation type="journal article" date="2014" name="Int. J. Syst. Evol. Microbiol.">
        <title>Complete genome sequence of Corynebacterium casei LMG S-19264T (=DSM 44701T), isolated from a smear-ripened cheese.</title>
        <authorList>
            <consortium name="US DOE Joint Genome Institute (JGI-PGF)"/>
            <person name="Walter F."/>
            <person name="Albersmeier A."/>
            <person name="Kalinowski J."/>
            <person name="Ruckert C."/>
        </authorList>
    </citation>
    <scope>NUCLEOTIDE SEQUENCE [LARGE SCALE GENOMIC DNA]</scope>
    <source>
        <strain evidence="2 3">CGMCC 4.7215</strain>
    </source>
</reference>
<keyword evidence="1" id="KW-0145">Chemotaxis</keyword>
<evidence type="ECO:0000313" key="3">
    <source>
        <dbReference type="Proteomes" id="UP001596414"/>
    </source>
</evidence>
<accession>A0ABD5XD66</accession>
<comment type="subunit">
    <text evidence="1">Interacts with chemotaxis (Che) proteins as well as flagella accessory (Fla) proteins.</text>
</comment>
<dbReference type="PIRSF" id="PIRSF026802">
    <property type="entry name" value="UCP026802"/>
    <property type="match status" value="1"/>
</dbReference>
<comment type="function">
    <text evidence="1">Involved in taxis signal transduction.</text>
</comment>
<dbReference type="PANTHER" id="PTHR42201:SF1">
    <property type="entry name" value="TAXIS PROTEIN"/>
    <property type="match status" value="1"/>
</dbReference>
<name>A0ABD5XD66_9EURY</name>
<organism evidence="2 3">
    <name type="scientific">Halovenus rubra</name>
    <dbReference type="NCBI Taxonomy" id="869890"/>
    <lineage>
        <taxon>Archaea</taxon>
        <taxon>Methanobacteriati</taxon>
        <taxon>Methanobacteriota</taxon>
        <taxon>Stenosarchaea group</taxon>
        <taxon>Halobacteria</taxon>
        <taxon>Halobacteriales</taxon>
        <taxon>Haloarculaceae</taxon>
        <taxon>Halovenus</taxon>
    </lineage>
</organism>
<dbReference type="Proteomes" id="UP001596414">
    <property type="component" value="Unassembled WGS sequence"/>
</dbReference>
<dbReference type="EMBL" id="JBHSZQ010000047">
    <property type="protein sequence ID" value="MFC7126963.1"/>
    <property type="molecule type" value="Genomic_DNA"/>
</dbReference>
<dbReference type="InterPro" id="IPR007381">
    <property type="entry name" value="CheF1/F2"/>
</dbReference>